<organism evidence="1">
    <name type="scientific">uncultured Caudovirales phage</name>
    <dbReference type="NCBI Taxonomy" id="2100421"/>
    <lineage>
        <taxon>Viruses</taxon>
        <taxon>Duplodnaviria</taxon>
        <taxon>Heunggongvirae</taxon>
        <taxon>Uroviricota</taxon>
        <taxon>Caudoviricetes</taxon>
        <taxon>Peduoviridae</taxon>
        <taxon>Maltschvirus</taxon>
        <taxon>Maltschvirus maltsch</taxon>
    </lineage>
</organism>
<evidence type="ECO:0000313" key="3">
    <source>
        <dbReference type="EMBL" id="CAB4181040.1"/>
    </source>
</evidence>
<evidence type="ECO:0000313" key="1">
    <source>
        <dbReference type="EMBL" id="CAB4167478.1"/>
    </source>
</evidence>
<dbReference type="EMBL" id="LR797356">
    <property type="protein sequence ID" value="CAB4205291.1"/>
    <property type="molecule type" value="Genomic_DNA"/>
</dbReference>
<evidence type="ECO:0000313" key="5">
    <source>
        <dbReference type="EMBL" id="CAB4205291.1"/>
    </source>
</evidence>
<sequence length="197" mass="22533">MIEYKFTKDWFHWAPEVWEQLVPQLPARRSFLEIGSYEGRSTVWTVENMLEDGGAITCIDTWEGGEEHVLTGEDMPQAEATFGSNVNLARSKFPEREVRKAKGTSYEFLASLATQKAAFDFIYIDGSHVAKDVLTDACMAWPLLKKDGIMVFDDYLWGQPRDALHRPKLAVDTFVNLFAEEVQTVHMGYQYIIKRAV</sequence>
<evidence type="ECO:0000313" key="7">
    <source>
        <dbReference type="EMBL" id="CAB5226842.1"/>
    </source>
</evidence>
<dbReference type="EMBL" id="LR798362">
    <property type="protein sequence ID" value="CAB5226842.1"/>
    <property type="molecule type" value="Genomic_DNA"/>
</dbReference>
<protein>
    <submittedName>
        <fullName evidence="1">COG4122 Predicted O-methyltransferase</fullName>
    </submittedName>
</protein>
<evidence type="ECO:0000313" key="4">
    <source>
        <dbReference type="EMBL" id="CAB4195657.1"/>
    </source>
</evidence>
<dbReference type="InterPro" id="IPR029063">
    <property type="entry name" value="SAM-dependent_MTases_sf"/>
</dbReference>
<gene>
    <name evidence="3" type="ORF">UFOVP1058_11</name>
    <name evidence="4" type="ORF">UFOVP1289_35</name>
    <name evidence="5" type="ORF">UFOVP1410_51</name>
    <name evidence="7" type="ORF">UFOVP1514_50</name>
    <name evidence="6" type="ORF">UFOVP1642_62</name>
    <name evidence="1" type="ORF">UFOVP857_22</name>
    <name evidence="2" type="ORF">UFOVP879_24</name>
</gene>
<reference evidence="1" key="1">
    <citation type="submission" date="2020-04" db="EMBL/GenBank/DDBJ databases">
        <authorList>
            <person name="Chiriac C."/>
            <person name="Salcher M."/>
            <person name="Ghai R."/>
            <person name="Kavagutti S V."/>
        </authorList>
    </citation>
    <scope>NUCLEOTIDE SEQUENCE</scope>
</reference>
<dbReference type="GO" id="GO:0008168">
    <property type="term" value="F:methyltransferase activity"/>
    <property type="evidence" value="ECO:0007669"/>
    <property type="project" value="UniProtKB-KW"/>
</dbReference>
<keyword evidence="1" id="KW-0489">Methyltransferase</keyword>
<evidence type="ECO:0000313" key="6">
    <source>
        <dbReference type="EMBL" id="CAB4221755.1"/>
    </source>
</evidence>
<dbReference type="EMBL" id="LR796827">
    <property type="protein sequence ID" value="CAB4168421.1"/>
    <property type="molecule type" value="Genomic_DNA"/>
</dbReference>
<dbReference type="GO" id="GO:0032259">
    <property type="term" value="P:methylation"/>
    <property type="evidence" value="ECO:0007669"/>
    <property type="project" value="UniProtKB-KW"/>
</dbReference>
<dbReference type="Gene3D" id="3.40.50.150">
    <property type="entry name" value="Vaccinia Virus protein VP39"/>
    <property type="match status" value="1"/>
</dbReference>
<name>A0A6J5PDZ6_9CAUD</name>
<dbReference type="Pfam" id="PF13578">
    <property type="entry name" value="Methyltransf_24"/>
    <property type="match status" value="1"/>
</dbReference>
<dbReference type="EMBL" id="LR797024">
    <property type="protein sequence ID" value="CAB4181040.1"/>
    <property type="molecule type" value="Genomic_DNA"/>
</dbReference>
<dbReference type="SUPFAM" id="SSF53335">
    <property type="entry name" value="S-adenosyl-L-methionine-dependent methyltransferases"/>
    <property type="match status" value="1"/>
</dbReference>
<proteinExistence type="predicted"/>
<dbReference type="EMBL" id="LR797506">
    <property type="protein sequence ID" value="CAB4221755.1"/>
    <property type="molecule type" value="Genomic_DNA"/>
</dbReference>
<accession>A0A6J5PDZ6</accession>
<dbReference type="EMBL" id="LR796804">
    <property type="protein sequence ID" value="CAB4167478.1"/>
    <property type="molecule type" value="Genomic_DNA"/>
</dbReference>
<keyword evidence="1" id="KW-0808">Transferase</keyword>
<dbReference type="EMBL" id="LR797234">
    <property type="protein sequence ID" value="CAB4195657.1"/>
    <property type="molecule type" value="Genomic_DNA"/>
</dbReference>
<evidence type="ECO:0000313" key="2">
    <source>
        <dbReference type="EMBL" id="CAB4168421.1"/>
    </source>
</evidence>